<dbReference type="EMBL" id="MEUV01000007">
    <property type="protein sequence ID" value="OGC46348.1"/>
    <property type="molecule type" value="Genomic_DNA"/>
</dbReference>
<sequence>MALKKDKKIKIIKSNQIHESDTGSPEVQISLLTEKIARLSDHLKTHKKDNHSRRGLLQMVNKRRRLLSYLKRKDEERYNSVSEKLELSK</sequence>
<evidence type="ECO:0000256" key="1">
    <source>
        <dbReference type="ARBA" id="ARBA00022980"/>
    </source>
</evidence>
<dbReference type="Pfam" id="PF00312">
    <property type="entry name" value="Ribosomal_S15"/>
    <property type="match status" value="1"/>
</dbReference>
<evidence type="ECO:0000256" key="2">
    <source>
        <dbReference type="ARBA" id="ARBA00023274"/>
    </source>
</evidence>
<evidence type="ECO:0000256" key="6">
    <source>
        <dbReference type="RuleBase" id="RU004524"/>
    </source>
</evidence>
<dbReference type="GO" id="GO:0006412">
    <property type="term" value="P:translation"/>
    <property type="evidence" value="ECO:0007669"/>
    <property type="project" value="UniProtKB-UniRule"/>
</dbReference>
<comment type="caution">
    <text evidence="7">The sequence shown here is derived from an EMBL/GenBank/DDBJ whole genome shotgun (WGS) entry which is preliminary data.</text>
</comment>
<dbReference type="CDD" id="cd00353">
    <property type="entry name" value="Ribosomal_S15p_S13e"/>
    <property type="match status" value="1"/>
</dbReference>
<dbReference type="Gene3D" id="1.10.287.10">
    <property type="entry name" value="S15/NS1, RNA-binding"/>
    <property type="match status" value="1"/>
</dbReference>
<reference evidence="7 8" key="1">
    <citation type="journal article" date="2016" name="Nat. Commun.">
        <title>Thousands of microbial genomes shed light on interconnected biogeochemical processes in an aquifer system.</title>
        <authorList>
            <person name="Anantharaman K."/>
            <person name="Brown C.T."/>
            <person name="Hug L.A."/>
            <person name="Sharon I."/>
            <person name="Castelle C.J."/>
            <person name="Probst A.J."/>
            <person name="Thomas B.C."/>
            <person name="Singh A."/>
            <person name="Wilkins M.J."/>
            <person name="Karaoz U."/>
            <person name="Brodie E.L."/>
            <person name="Williams K.H."/>
            <person name="Hubbard S.S."/>
            <person name="Banfield J.F."/>
        </authorList>
    </citation>
    <scope>NUCLEOTIDE SEQUENCE [LARGE SCALE GENOMIC DNA]</scope>
</reference>
<dbReference type="HAMAP" id="MF_01343_B">
    <property type="entry name" value="Ribosomal_uS15_B"/>
    <property type="match status" value="1"/>
</dbReference>
<dbReference type="SMART" id="SM01387">
    <property type="entry name" value="Ribosomal_S15"/>
    <property type="match status" value="1"/>
</dbReference>
<protein>
    <recommendedName>
        <fullName evidence="4">Small ribosomal subunit protein uS15</fullName>
    </recommendedName>
</protein>
<evidence type="ECO:0000256" key="3">
    <source>
        <dbReference type="ARBA" id="ARBA00064542"/>
    </source>
</evidence>
<dbReference type="PANTHER" id="PTHR23321">
    <property type="entry name" value="RIBOSOMAL PROTEIN S15, BACTERIAL AND ORGANELLAR"/>
    <property type="match status" value="1"/>
</dbReference>
<keyword evidence="1 4" id="KW-0689">Ribosomal protein</keyword>
<evidence type="ECO:0000313" key="7">
    <source>
        <dbReference type="EMBL" id="OGC46348.1"/>
    </source>
</evidence>
<organism evidence="7 8">
    <name type="scientific">candidate division WWE3 bacterium RBG_19FT_COMBO_34_6</name>
    <dbReference type="NCBI Taxonomy" id="1802612"/>
    <lineage>
        <taxon>Bacteria</taxon>
        <taxon>Katanobacteria</taxon>
    </lineage>
</organism>
<dbReference type="PANTHER" id="PTHR23321:SF26">
    <property type="entry name" value="SMALL RIBOSOMAL SUBUNIT PROTEIN US15M"/>
    <property type="match status" value="1"/>
</dbReference>
<dbReference type="NCBIfam" id="TIGR00952">
    <property type="entry name" value="S15_bact"/>
    <property type="match status" value="1"/>
</dbReference>
<evidence type="ECO:0000313" key="8">
    <source>
        <dbReference type="Proteomes" id="UP000178615"/>
    </source>
</evidence>
<keyword evidence="4 6" id="KW-0699">rRNA-binding</keyword>
<evidence type="ECO:0000256" key="5">
    <source>
        <dbReference type="RuleBase" id="RU003919"/>
    </source>
</evidence>
<name>A0A1F4UN10_UNCKA</name>
<comment type="similarity">
    <text evidence="4 5">Belongs to the universal ribosomal protein uS15 family.</text>
</comment>
<keyword evidence="4 6" id="KW-0694">RNA-binding</keyword>
<dbReference type="GO" id="GO:0022627">
    <property type="term" value="C:cytosolic small ribosomal subunit"/>
    <property type="evidence" value="ECO:0007669"/>
    <property type="project" value="TreeGrafter"/>
</dbReference>
<dbReference type="InterPro" id="IPR000589">
    <property type="entry name" value="Ribosomal_uS15"/>
</dbReference>
<dbReference type="InterPro" id="IPR009068">
    <property type="entry name" value="uS15_NS1_RNA-bd_sf"/>
</dbReference>
<keyword evidence="2 4" id="KW-0687">Ribonucleoprotein</keyword>
<dbReference type="AlphaFoldDB" id="A0A1F4UN10"/>
<dbReference type="Proteomes" id="UP000178615">
    <property type="component" value="Unassembled WGS sequence"/>
</dbReference>
<proteinExistence type="inferred from homology"/>
<accession>A0A1F4UN10</accession>
<comment type="subunit">
    <text evidence="3 4">Part of the 30S ribosomal subunit. Forms a bridge to the 50S subunit in the 70S ribosome, contacting the 23S rRNA.</text>
</comment>
<comment type="function">
    <text evidence="4 6">One of the primary rRNA binding proteins, it binds directly to 16S rRNA where it helps nucleate assembly of the platform of the 30S subunit by binding and bridging several RNA helices of the 16S rRNA.</text>
</comment>
<gene>
    <name evidence="4" type="primary">rpsO</name>
    <name evidence="7" type="ORF">A2V49_03565</name>
</gene>
<dbReference type="SUPFAM" id="SSF47060">
    <property type="entry name" value="S15/NS1 RNA-binding domain"/>
    <property type="match status" value="1"/>
</dbReference>
<dbReference type="PROSITE" id="PS00362">
    <property type="entry name" value="RIBOSOMAL_S15"/>
    <property type="match status" value="1"/>
</dbReference>
<comment type="function">
    <text evidence="4">Forms an intersubunit bridge (bridge B4) with the 23S rRNA of the 50S subunit in the ribosome.</text>
</comment>
<dbReference type="FunFam" id="1.10.287.10:FF:000002">
    <property type="entry name" value="30S ribosomal protein S15"/>
    <property type="match status" value="1"/>
</dbReference>
<dbReference type="GO" id="GO:0003735">
    <property type="term" value="F:structural constituent of ribosome"/>
    <property type="evidence" value="ECO:0007669"/>
    <property type="project" value="InterPro"/>
</dbReference>
<dbReference type="Gene3D" id="6.10.250.3130">
    <property type="match status" value="1"/>
</dbReference>
<dbReference type="GO" id="GO:0019843">
    <property type="term" value="F:rRNA binding"/>
    <property type="evidence" value="ECO:0007669"/>
    <property type="project" value="UniProtKB-UniRule"/>
</dbReference>
<dbReference type="InterPro" id="IPR005290">
    <property type="entry name" value="Ribosomal_uS15_bac-type"/>
</dbReference>
<evidence type="ECO:0000256" key="4">
    <source>
        <dbReference type="HAMAP-Rule" id="MF_01343"/>
    </source>
</evidence>